<feature type="compositionally biased region" description="Basic and acidic residues" evidence="1">
    <location>
        <begin position="215"/>
        <end position="225"/>
    </location>
</feature>
<dbReference type="EMBL" id="CAMXCT020004502">
    <property type="protein sequence ID" value="CAL1162734.1"/>
    <property type="molecule type" value="Genomic_DNA"/>
</dbReference>
<sequence>MLLSADETLSSENPFNSYTKLQIILNKAKSPRNIEWYDGWRNGHLGADMLTWRGINSALNGKGTCDLMVGQLDLKELLFDKHATKCGYSHQKMDLTWRAGWPKSAELFWSFLEDAIFSNTFETAFKNLVRHKKPAAEWISNSEVENRLNVIKEQADKEIKEAKKRAGEDHFFGDNPMAIVTLASLQDVGDDDDEVELVPQVPPEILKPAGKKKGDKSEEPPKLDDDTIKKLDAFDTKLAGEAGTQPSLRLPPLREGRHAKLLQSAISLRLENGTLRPGDCVLMMDGGREGLGSSLLSAVKPSATTQLSSKFKSIKHLMWDEKAIRTRKKRSRGSVVTQLERLYVVMAEESNLPYKKRKFYGGTSHGDCIGPIVCPDWEDEKETWRMSVADKKLAYGAKNRIAVGGEGDEPDHQKGALSAIVLLCTPARHPKEIPC</sequence>
<dbReference type="EMBL" id="CAMXCT020001616">
    <property type="protein sequence ID" value="CAL1145045.1"/>
    <property type="molecule type" value="Genomic_DNA"/>
</dbReference>
<dbReference type="OrthoDB" id="423532at2759"/>
<keyword evidence="6" id="KW-1185">Reference proteome</keyword>
<feature type="region of interest" description="Disordered" evidence="1">
    <location>
        <begin position="205"/>
        <end position="225"/>
    </location>
</feature>
<dbReference type="EMBL" id="CAMXCT030004502">
    <property type="protein sequence ID" value="CAL4796671.1"/>
    <property type="molecule type" value="Genomic_DNA"/>
</dbReference>
<organism evidence="3">
    <name type="scientific">Cladocopium goreaui</name>
    <dbReference type="NCBI Taxonomy" id="2562237"/>
    <lineage>
        <taxon>Eukaryota</taxon>
        <taxon>Sar</taxon>
        <taxon>Alveolata</taxon>
        <taxon>Dinophyceae</taxon>
        <taxon>Suessiales</taxon>
        <taxon>Symbiodiniaceae</taxon>
        <taxon>Cladocopium</taxon>
    </lineage>
</organism>
<protein>
    <submittedName>
        <fullName evidence="5">Glycosyltransferase-like protein LARGE2</fullName>
    </submittedName>
</protein>
<evidence type="ECO:0000313" key="6">
    <source>
        <dbReference type="Proteomes" id="UP001152797"/>
    </source>
</evidence>
<dbReference type="EMBL" id="CAMXCT010001616">
    <property type="protein sequence ID" value="CAI3991670.1"/>
    <property type="molecule type" value="Genomic_DNA"/>
</dbReference>
<evidence type="ECO:0000256" key="1">
    <source>
        <dbReference type="SAM" id="MobiDB-lite"/>
    </source>
</evidence>
<comment type="caution">
    <text evidence="3">The sequence shown here is derived from an EMBL/GenBank/DDBJ whole genome shotgun (WGS) entry which is preliminary data.</text>
</comment>
<accession>A0A9P1GGF5</accession>
<evidence type="ECO:0000313" key="4">
    <source>
        <dbReference type="EMBL" id="CAL1145045.1"/>
    </source>
</evidence>
<dbReference type="AlphaFoldDB" id="A0A9P1GGF5"/>
<reference evidence="3" key="1">
    <citation type="submission" date="2022-10" db="EMBL/GenBank/DDBJ databases">
        <authorList>
            <person name="Chen Y."/>
            <person name="Dougan E. K."/>
            <person name="Chan C."/>
            <person name="Rhodes N."/>
            <person name="Thang M."/>
        </authorList>
    </citation>
    <scope>NUCLEOTIDE SEQUENCE</scope>
</reference>
<dbReference type="EMBL" id="CAMXCT030001616">
    <property type="protein sequence ID" value="CAL4778982.1"/>
    <property type="molecule type" value="Genomic_DNA"/>
</dbReference>
<reference evidence="4" key="2">
    <citation type="submission" date="2024-04" db="EMBL/GenBank/DDBJ databases">
        <authorList>
            <person name="Chen Y."/>
            <person name="Shah S."/>
            <person name="Dougan E. K."/>
            <person name="Thang M."/>
            <person name="Chan C."/>
        </authorList>
    </citation>
    <scope>NUCLEOTIDE SEQUENCE [LARGE SCALE GENOMIC DNA]</scope>
</reference>
<evidence type="ECO:0000313" key="5">
    <source>
        <dbReference type="EMBL" id="CAL4778982.1"/>
    </source>
</evidence>
<dbReference type="EMBL" id="CAMXCT010004502">
    <property type="protein sequence ID" value="CAI4009359.1"/>
    <property type="molecule type" value="Genomic_DNA"/>
</dbReference>
<dbReference type="Proteomes" id="UP001152797">
    <property type="component" value="Unassembled WGS sequence"/>
</dbReference>
<proteinExistence type="predicted"/>
<evidence type="ECO:0000313" key="2">
    <source>
        <dbReference type="EMBL" id="CAI3991670.1"/>
    </source>
</evidence>
<name>A0A9P1GGF5_9DINO</name>
<gene>
    <name evidence="2" type="ORF">C1SCF055_LOCUS18557</name>
    <name evidence="3" type="ORF">C1SCF055_LOCUS34726</name>
</gene>
<evidence type="ECO:0000313" key="3">
    <source>
        <dbReference type="EMBL" id="CAI4009359.1"/>
    </source>
</evidence>